<comment type="caution">
    <text evidence="1">The sequence shown here is derived from an EMBL/GenBank/DDBJ whole genome shotgun (WGS) entry which is preliminary data.</text>
</comment>
<feature type="non-terminal residue" evidence="1">
    <location>
        <position position="1"/>
    </location>
</feature>
<dbReference type="Proteomes" id="UP001186974">
    <property type="component" value="Unassembled WGS sequence"/>
</dbReference>
<evidence type="ECO:0000313" key="1">
    <source>
        <dbReference type="EMBL" id="KAK3059932.1"/>
    </source>
</evidence>
<accession>A0ACC3D0K3</accession>
<reference evidence="1" key="1">
    <citation type="submission" date="2024-09" db="EMBL/GenBank/DDBJ databases">
        <title>Black Yeasts Isolated from many extreme environments.</title>
        <authorList>
            <person name="Coleine C."/>
            <person name="Stajich J.E."/>
            <person name="Selbmann L."/>
        </authorList>
    </citation>
    <scope>NUCLEOTIDE SEQUENCE</scope>
    <source>
        <strain evidence="1">CCFEE 5737</strain>
    </source>
</reference>
<name>A0ACC3D0K3_9PEZI</name>
<proteinExistence type="predicted"/>
<evidence type="ECO:0000313" key="2">
    <source>
        <dbReference type="Proteomes" id="UP001186974"/>
    </source>
</evidence>
<sequence>AFGFLLSFYTNPWIARSGYRSAFGTMAGISGGIMLLMVPFYSWGKRVRRLTMQWRIMKLVQWGADREVGE</sequence>
<gene>
    <name evidence="1" type="ORF">LTS18_009730</name>
</gene>
<organism evidence="1 2">
    <name type="scientific">Coniosporium uncinatum</name>
    <dbReference type="NCBI Taxonomy" id="93489"/>
    <lineage>
        <taxon>Eukaryota</taxon>
        <taxon>Fungi</taxon>
        <taxon>Dikarya</taxon>
        <taxon>Ascomycota</taxon>
        <taxon>Pezizomycotina</taxon>
        <taxon>Dothideomycetes</taxon>
        <taxon>Dothideomycetes incertae sedis</taxon>
        <taxon>Coniosporium</taxon>
    </lineage>
</organism>
<protein>
    <submittedName>
        <fullName evidence="1">Uncharacterized protein</fullName>
    </submittedName>
</protein>
<dbReference type="EMBL" id="JAWDJW010008990">
    <property type="protein sequence ID" value="KAK3059932.1"/>
    <property type="molecule type" value="Genomic_DNA"/>
</dbReference>
<keyword evidence="2" id="KW-1185">Reference proteome</keyword>